<dbReference type="InterPro" id="IPR012677">
    <property type="entry name" value="Nucleotide-bd_a/b_plait_sf"/>
</dbReference>
<dbReference type="SUPFAM" id="SSF54928">
    <property type="entry name" value="RNA-binding domain, RBD"/>
    <property type="match status" value="2"/>
</dbReference>
<dbReference type="Pfam" id="PF05383">
    <property type="entry name" value="La"/>
    <property type="match status" value="1"/>
</dbReference>
<dbReference type="CDD" id="cd12541">
    <property type="entry name" value="RRM2_La"/>
    <property type="match status" value="1"/>
</dbReference>
<evidence type="ECO:0000313" key="9">
    <source>
        <dbReference type="Ensembl" id="ENSOTSP00005021818.2"/>
    </source>
</evidence>
<feature type="region of interest" description="Disordered" evidence="5">
    <location>
        <begin position="334"/>
        <end position="414"/>
    </location>
</feature>
<accession>A0A8C8D8G5</accession>
<evidence type="ECO:0000256" key="1">
    <source>
        <dbReference type="ARBA" id="ARBA00004123"/>
    </source>
</evidence>
<evidence type="ECO:0000256" key="2">
    <source>
        <dbReference type="ARBA" id="ARBA00022884"/>
    </source>
</evidence>
<reference evidence="9" key="1">
    <citation type="submission" date="2025-08" db="UniProtKB">
        <authorList>
            <consortium name="Ensembl"/>
        </authorList>
    </citation>
    <scope>IDENTIFICATION</scope>
</reference>
<keyword evidence="3" id="KW-0539">Nucleus</keyword>
<dbReference type="PROSITE" id="PS50102">
    <property type="entry name" value="RRM"/>
    <property type="match status" value="1"/>
</dbReference>
<dbReference type="Gene3D" id="1.10.10.10">
    <property type="entry name" value="Winged helix-like DNA-binding domain superfamily/Winged helix DNA-binding domain"/>
    <property type="match status" value="1"/>
</dbReference>
<dbReference type="GO" id="GO:0010494">
    <property type="term" value="C:cytoplasmic stress granule"/>
    <property type="evidence" value="ECO:0007669"/>
    <property type="project" value="TreeGrafter"/>
</dbReference>
<dbReference type="InterPro" id="IPR036390">
    <property type="entry name" value="WH_DNA-bd_sf"/>
</dbReference>
<dbReference type="GO" id="GO:0045727">
    <property type="term" value="P:positive regulation of translation"/>
    <property type="evidence" value="ECO:0007669"/>
    <property type="project" value="TreeGrafter"/>
</dbReference>
<dbReference type="PANTHER" id="PTHR22792">
    <property type="entry name" value="LUPUS LA PROTEIN-RELATED"/>
    <property type="match status" value="1"/>
</dbReference>
<dbReference type="CDD" id="cd12291">
    <property type="entry name" value="RRM1_La"/>
    <property type="match status" value="1"/>
</dbReference>
<protein>
    <recommendedName>
        <fullName evidence="11">Lupus La protein</fullName>
    </recommendedName>
</protein>
<dbReference type="GO" id="GO:0005634">
    <property type="term" value="C:nucleus"/>
    <property type="evidence" value="ECO:0007669"/>
    <property type="project" value="UniProtKB-SubCell"/>
</dbReference>
<dbReference type="InterPro" id="IPR002344">
    <property type="entry name" value="Lupus_La"/>
</dbReference>
<dbReference type="InterPro" id="IPR035979">
    <property type="entry name" value="RBD_domain_sf"/>
</dbReference>
<dbReference type="InterPro" id="IPR036388">
    <property type="entry name" value="WH-like_DNA-bd_sf"/>
</dbReference>
<evidence type="ECO:0008006" key="11">
    <source>
        <dbReference type="Google" id="ProtNLM"/>
    </source>
</evidence>
<sequence length="414" mass="46955">MRRGLDRNGSTRHIMAENQAMSELEKKVARQIEYYFGDHNLPRDKFLKEQLQLDDGWVTLETMLKFNRLKCLTTDPNVIVESLKKSKTGLLEMSEDKAKIRRISSKPLPELNDEYKDALKHKSVYIKGFPLETTLDEIDGWLKGKGVIENIQMRRNLQKKFKGSVFLTFDTEEVSKQFLGRTDTKSFKENEMIVLSREDYHAKKAEDRKQFKAEAKAKAKQDKDEKQKHAEEEEMKSLDEQTGCLLKFSGNLDSVSREDFHEVFSGHGQIKWIDFIRGAKEGTILFRVSAKEAFDKAKEANGGNLKIKDKDVTWEVVEGDAERETLKKIIEDQQESLNKQRGRGGRKSGGRGGRGGRRDRGGRDGKSHYQGRKTKFDDGDNDDAPPSPKKRALAGAGKDADAPAAKVAKTPNGS</sequence>
<dbReference type="AlphaFoldDB" id="A0A8C8D8G5"/>
<feature type="compositionally biased region" description="Basic and acidic residues" evidence="5">
    <location>
        <begin position="356"/>
        <end position="367"/>
    </location>
</feature>
<dbReference type="InterPro" id="IPR014886">
    <property type="entry name" value="La_xRRM"/>
</dbReference>
<dbReference type="Ensembl" id="ENSOTST00005023667.2">
    <property type="protein sequence ID" value="ENSOTSP00005021818.2"/>
    <property type="gene ID" value="ENSOTSG00005010486.2"/>
</dbReference>
<dbReference type="GO" id="GO:0005829">
    <property type="term" value="C:cytosol"/>
    <property type="evidence" value="ECO:0007669"/>
    <property type="project" value="TreeGrafter"/>
</dbReference>
<proteinExistence type="predicted"/>
<dbReference type="PRINTS" id="PR00302">
    <property type="entry name" value="LUPUSLA"/>
</dbReference>
<gene>
    <name evidence="9" type="primary">SSB</name>
</gene>
<dbReference type="InterPro" id="IPR000504">
    <property type="entry name" value="RRM_dom"/>
</dbReference>
<evidence type="ECO:0000256" key="3">
    <source>
        <dbReference type="ARBA" id="ARBA00023242"/>
    </source>
</evidence>
<feature type="region of interest" description="Disordered" evidence="5">
    <location>
        <begin position="211"/>
        <end position="236"/>
    </location>
</feature>
<organism evidence="9 10">
    <name type="scientific">Oncorhynchus tshawytscha</name>
    <name type="common">Chinook salmon</name>
    <name type="synonym">Salmo tshawytscha</name>
    <dbReference type="NCBI Taxonomy" id="74940"/>
    <lineage>
        <taxon>Eukaryota</taxon>
        <taxon>Metazoa</taxon>
        <taxon>Chordata</taxon>
        <taxon>Craniata</taxon>
        <taxon>Vertebrata</taxon>
        <taxon>Euteleostomi</taxon>
        <taxon>Actinopterygii</taxon>
        <taxon>Neopterygii</taxon>
        <taxon>Teleostei</taxon>
        <taxon>Protacanthopterygii</taxon>
        <taxon>Salmoniformes</taxon>
        <taxon>Salmonidae</taxon>
        <taxon>Salmoninae</taxon>
        <taxon>Oncorhynchus</taxon>
    </lineage>
</organism>
<dbReference type="Pfam" id="PF08777">
    <property type="entry name" value="RRM_3"/>
    <property type="match status" value="1"/>
</dbReference>
<dbReference type="GO" id="GO:0008033">
    <property type="term" value="P:tRNA processing"/>
    <property type="evidence" value="ECO:0007669"/>
    <property type="project" value="TreeGrafter"/>
</dbReference>
<evidence type="ECO:0000313" key="10">
    <source>
        <dbReference type="Proteomes" id="UP000694402"/>
    </source>
</evidence>
<dbReference type="Proteomes" id="UP000694402">
    <property type="component" value="Unassembled WGS sequence"/>
</dbReference>
<feature type="compositionally biased region" description="Basic residues" evidence="5">
    <location>
        <begin position="340"/>
        <end position="355"/>
    </location>
</feature>
<reference evidence="9" key="2">
    <citation type="submission" date="2025-09" db="UniProtKB">
        <authorList>
            <consortium name="Ensembl"/>
        </authorList>
    </citation>
    <scope>IDENTIFICATION</scope>
</reference>
<dbReference type="GO" id="GO:1990904">
    <property type="term" value="C:ribonucleoprotein complex"/>
    <property type="evidence" value="ECO:0007669"/>
    <property type="project" value="UniProtKB-UniRule"/>
</dbReference>
<feature type="domain" description="HTH La-type RNA-binding" evidence="7">
    <location>
        <begin position="18"/>
        <end position="110"/>
    </location>
</feature>
<evidence type="ECO:0000256" key="4">
    <source>
        <dbReference type="PROSITE-ProRule" id="PRU00332"/>
    </source>
</evidence>
<dbReference type="SMART" id="SM00715">
    <property type="entry name" value="LA"/>
    <property type="match status" value="1"/>
</dbReference>
<dbReference type="Gene3D" id="3.30.70.330">
    <property type="match status" value="2"/>
</dbReference>
<feature type="domain" description="RRM" evidence="6">
    <location>
        <begin position="122"/>
        <end position="200"/>
    </location>
</feature>
<comment type="subcellular location">
    <subcellularLocation>
        <location evidence="1">Nucleus</location>
    </subcellularLocation>
</comment>
<dbReference type="PROSITE" id="PS50961">
    <property type="entry name" value="HTH_LA"/>
    <property type="match status" value="1"/>
</dbReference>
<dbReference type="Pfam" id="PF00076">
    <property type="entry name" value="RRM_1"/>
    <property type="match status" value="1"/>
</dbReference>
<evidence type="ECO:0000259" key="8">
    <source>
        <dbReference type="PROSITE" id="PS51939"/>
    </source>
</evidence>
<dbReference type="CDD" id="cd08028">
    <property type="entry name" value="LARP_3"/>
    <property type="match status" value="1"/>
</dbReference>
<dbReference type="PANTHER" id="PTHR22792:SF166">
    <property type="entry name" value="LUPUS LA PROTEIN HOMOLOG"/>
    <property type="match status" value="1"/>
</dbReference>
<dbReference type="InterPro" id="IPR045180">
    <property type="entry name" value="La_dom_prot"/>
</dbReference>
<evidence type="ECO:0000259" key="7">
    <source>
        <dbReference type="PROSITE" id="PS50961"/>
    </source>
</evidence>
<dbReference type="InterPro" id="IPR006630">
    <property type="entry name" value="La_HTH"/>
</dbReference>
<name>A0A8C8D8G5_ONCTS</name>
<dbReference type="SMART" id="SM00360">
    <property type="entry name" value="RRM"/>
    <property type="match status" value="1"/>
</dbReference>
<evidence type="ECO:0000259" key="6">
    <source>
        <dbReference type="PROSITE" id="PS50102"/>
    </source>
</evidence>
<dbReference type="GeneTree" id="ENSGT00830000128380"/>
<feature type="compositionally biased region" description="Low complexity" evidence="5">
    <location>
        <begin position="393"/>
        <end position="414"/>
    </location>
</feature>
<keyword evidence="2 4" id="KW-0694">RNA-binding</keyword>
<keyword evidence="10" id="KW-1185">Reference proteome</keyword>
<evidence type="ECO:0000256" key="5">
    <source>
        <dbReference type="SAM" id="MobiDB-lite"/>
    </source>
</evidence>
<dbReference type="GO" id="GO:0003729">
    <property type="term" value="F:mRNA binding"/>
    <property type="evidence" value="ECO:0007669"/>
    <property type="project" value="TreeGrafter"/>
</dbReference>
<feature type="domain" description="XRRM" evidence="8">
    <location>
        <begin position="239"/>
        <end position="360"/>
    </location>
</feature>
<dbReference type="PROSITE" id="PS51939">
    <property type="entry name" value="XRRM"/>
    <property type="match status" value="1"/>
</dbReference>
<dbReference type="SUPFAM" id="SSF46785">
    <property type="entry name" value="Winged helix' DNA-binding domain"/>
    <property type="match status" value="1"/>
</dbReference>